<dbReference type="RefSeq" id="WP_037279964.1">
    <property type="nucleotide sequence ID" value="NZ_KK088567.1"/>
</dbReference>
<dbReference type="PROSITE" id="PS00061">
    <property type="entry name" value="ADH_SHORT"/>
    <property type="match status" value="1"/>
</dbReference>
<dbReference type="PANTHER" id="PTHR42901:SF1">
    <property type="entry name" value="ALCOHOL DEHYDROGENASE"/>
    <property type="match status" value="1"/>
</dbReference>
<protein>
    <submittedName>
        <fullName evidence="3">Putative short chain dehydrogenase</fullName>
    </submittedName>
</protein>
<dbReference type="Gene3D" id="3.40.50.720">
    <property type="entry name" value="NAD(P)-binding Rossmann-like Domain"/>
    <property type="match status" value="1"/>
</dbReference>
<dbReference type="InterPro" id="IPR002347">
    <property type="entry name" value="SDR_fam"/>
</dbReference>
<dbReference type="InterPro" id="IPR020904">
    <property type="entry name" value="Sc_DH/Rdtase_CS"/>
</dbReference>
<comment type="caution">
    <text evidence="3">The sequence shown here is derived from an EMBL/GenBank/DDBJ whole genome shotgun (WGS) entry which is preliminary data.</text>
</comment>
<dbReference type="SUPFAM" id="SSF51735">
    <property type="entry name" value="NAD(P)-binding Rossmann-fold domains"/>
    <property type="match status" value="1"/>
</dbReference>
<organism evidence="3 4">
    <name type="scientific">Rubellimicrobium mesophilum DSM 19309</name>
    <dbReference type="NCBI Taxonomy" id="442562"/>
    <lineage>
        <taxon>Bacteria</taxon>
        <taxon>Pseudomonadati</taxon>
        <taxon>Pseudomonadota</taxon>
        <taxon>Alphaproteobacteria</taxon>
        <taxon>Rhodobacterales</taxon>
        <taxon>Roseobacteraceae</taxon>
        <taxon>Rubellimicrobium</taxon>
    </lineage>
</organism>
<gene>
    <name evidence="3" type="ORF">Rumeso_04175</name>
</gene>
<evidence type="ECO:0000256" key="2">
    <source>
        <dbReference type="ARBA" id="ARBA00023002"/>
    </source>
</evidence>
<evidence type="ECO:0000256" key="1">
    <source>
        <dbReference type="ARBA" id="ARBA00006484"/>
    </source>
</evidence>
<keyword evidence="2" id="KW-0560">Oxidoreductase</keyword>
<evidence type="ECO:0000313" key="4">
    <source>
        <dbReference type="Proteomes" id="UP000019666"/>
    </source>
</evidence>
<sequence length="265" mass="27861">MPQYGTRPLPVVTGGSNGIGYSLAQQFASNGYDILIAAEDAHHLEQAAACLAAGGAKLETHAGDLATEEGVNSLYGALRGRPVDVLCVNAGVGLGNAFVETDLQRELRMVDLNVRGAVQLIKLVLKGMVARNEGKLLFTSSIAATMPDPFGAVYGGTKVFLRWFGEAPRNELKDTDVAVMVLMPGVTDTGFFHRADMDDTRAGATQSKDDPDVVAKAAYEALMADTHKVVPTLRNKVMAGVADVTPAPLAAQIHRGLSEPGSGKT</sequence>
<accession>A0A017HIX2</accession>
<reference evidence="3 4" key="1">
    <citation type="submission" date="2013-02" db="EMBL/GenBank/DDBJ databases">
        <authorList>
            <person name="Fiebig A."/>
            <person name="Goeker M."/>
            <person name="Klenk H.-P.P."/>
        </authorList>
    </citation>
    <scope>NUCLEOTIDE SEQUENCE [LARGE SCALE GENOMIC DNA]</scope>
    <source>
        <strain evidence="3 4">DSM 19309</strain>
    </source>
</reference>
<proteinExistence type="inferred from homology"/>
<dbReference type="Pfam" id="PF00106">
    <property type="entry name" value="adh_short"/>
    <property type="match status" value="1"/>
</dbReference>
<comment type="similarity">
    <text evidence="1">Belongs to the short-chain dehydrogenases/reductases (SDR) family.</text>
</comment>
<dbReference type="CDD" id="cd05233">
    <property type="entry name" value="SDR_c"/>
    <property type="match status" value="1"/>
</dbReference>
<dbReference type="STRING" id="442562.Rumeso_04175"/>
<keyword evidence="4" id="KW-1185">Reference proteome</keyword>
<name>A0A017HIX2_9RHOB</name>
<dbReference type="AlphaFoldDB" id="A0A017HIX2"/>
<dbReference type="InterPro" id="IPR036291">
    <property type="entry name" value="NAD(P)-bd_dom_sf"/>
</dbReference>
<dbReference type="EMBL" id="AOSK01000118">
    <property type="protein sequence ID" value="EYD74311.1"/>
    <property type="molecule type" value="Genomic_DNA"/>
</dbReference>
<evidence type="ECO:0000313" key="3">
    <source>
        <dbReference type="EMBL" id="EYD74311.1"/>
    </source>
</evidence>
<dbReference type="Proteomes" id="UP000019666">
    <property type="component" value="Unassembled WGS sequence"/>
</dbReference>
<dbReference type="PANTHER" id="PTHR42901">
    <property type="entry name" value="ALCOHOL DEHYDROGENASE"/>
    <property type="match status" value="1"/>
</dbReference>
<dbReference type="OrthoDB" id="9808814at2"/>
<dbReference type="PRINTS" id="PR00081">
    <property type="entry name" value="GDHRDH"/>
</dbReference>
<dbReference type="HOGENOM" id="CLU_010194_2_1_5"/>
<dbReference type="GO" id="GO:0016491">
    <property type="term" value="F:oxidoreductase activity"/>
    <property type="evidence" value="ECO:0007669"/>
    <property type="project" value="UniProtKB-KW"/>
</dbReference>